<dbReference type="Proteomes" id="UP001580346">
    <property type="component" value="Unassembled WGS sequence"/>
</dbReference>
<evidence type="ECO:0000313" key="1">
    <source>
        <dbReference type="EMBL" id="MFB5268125.1"/>
    </source>
</evidence>
<dbReference type="EMBL" id="JBHHMI010000013">
    <property type="protein sequence ID" value="MFB5268125.1"/>
    <property type="molecule type" value="Genomic_DNA"/>
</dbReference>
<dbReference type="RefSeq" id="WP_375356259.1">
    <property type="nucleotide sequence ID" value="NZ_JBHHMI010000013.1"/>
</dbReference>
<organism evidence="1 2">
    <name type="scientific">Paenibacillus enshidis</name>
    <dbReference type="NCBI Taxonomy" id="1458439"/>
    <lineage>
        <taxon>Bacteria</taxon>
        <taxon>Bacillati</taxon>
        <taxon>Bacillota</taxon>
        <taxon>Bacilli</taxon>
        <taxon>Bacillales</taxon>
        <taxon>Paenibacillaceae</taxon>
        <taxon>Paenibacillus</taxon>
    </lineage>
</organism>
<reference evidence="1 2" key="1">
    <citation type="submission" date="2024-09" db="EMBL/GenBank/DDBJ databases">
        <title>Paenibacillus zeirhizospherea sp. nov., isolated from surface of the maize (Zea mays) roots in a horticulture field, Hungary.</title>
        <authorList>
            <person name="Marton D."/>
            <person name="Farkas M."/>
            <person name="Bedics A."/>
            <person name="Toth E."/>
            <person name="Tancsics A."/>
            <person name="Boka K."/>
            <person name="Maroti G."/>
            <person name="Kriszt B."/>
            <person name="Cserhati M."/>
        </authorList>
    </citation>
    <scope>NUCLEOTIDE SEQUENCE [LARGE SCALE GENOMIC DNA]</scope>
    <source>
        <strain evidence="1 2">KCTC 33519</strain>
    </source>
</reference>
<protein>
    <submittedName>
        <fullName evidence="1">Uncharacterized protein</fullName>
    </submittedName>
</protein>
<proteinExistence type="predicted"/>
<keyword evidence="2" id="KW-1185">Reference proteome</keyword>
<sequence>MKLQLMFETNKDCSCYVPALKLGVVGFDIDDARETIKDLIELELANGAAIETYSFDKIQVDGKSYTCLIEQSSETGRYSCYLPGLRLSASGSTQGESKIAAADLLLKHKEEPFADEIHLEMLTVAHKVAI</sequence>
<accession>A0ABV5AV83</accession>
<name>A0ABV5AV83_9BACL</name>
<evidence type="ECO:0000313" key="2">
    <source>
        <dbReference type="Proteomes" id="UP001580346"/>
    </source>
</evidence>
<gene>
    <name evidence="1" type="ORF">ACE41H_15260</name>
</gene>
<comment type="caution">
    <text evidence="1">The sequence shown here is derived from an EMBL/GenBank/DDBJ whole genome shotgun (WGS) entry which is preliminary data.</text>
</comment>